<evidence type="ECO:0000256" key="3">
    <source>
        <dbReference type="ARBA" id="ARBA00022912"/>
    </source>
</evidence>
<dbReference type="Gene3D" id="3.20.20.140">
    <property type="entry name" value="Metal-dependent hydrolases"/>
    <property type="match status" value="1"/>
</dbReference>
<accession>A0ABV9QA06</accession>
<organism evidence="6 7">
    <name type="scientific">Effusibacillus consociatus</name>
    <dbReference type="NCBI Taxonomy" id="1117041"/>
    <lineage>
        <taxon>Bacteria</taxon>
        <taxon>Bacillati</taxon>
        <taxon>Bacillota</taxon>
        <taxon>Bacilli</taxon>
        <taxon>Bacillales</taxon>
        <taxon>Alicyclobacillaceae</taxon>
        <taxon>Effusibacillus</taxon>
    </lineage>
</organism>
<dbReference type="Pfam" id="PF19567">
    <property type="entry name" value="CpsB_CapC"/>
    <property type="match status" value="1"/>
</dbReference>
<keyword evidence="2 5" id="KW-0378">Hydrolase</keyword>
<comment type="catalytic activity">
    <reaction evidence="4 5">
        <text>O-phospho-L-tyrosyl-[protein] + H2O = L-tyrosyl-[protein] + phosphate</text>
        <dbReference type="Rhea" id="RHEA:10684"/>
        <dbReference type="Rhea" id="RHEA-COMP:10136"/>
        <dbReference type="Rhea" id="RHEA-COMP:20101"/>
        <dbReference type="ChEBI" id="CHEBI:15377"/>
        <dbReference type="ChEBI" id="CHEBI:43474"/>
        <dbReference type="ChEBI" id="CHEBI:46858"/>
        <dbReference type="ChEBI" id="CHEBI:61978"/>
        <dbReference type="EC" id="3.1.3.48"/>
    </reaction>
</comment>
<dbReference type="Proteomes" id="UP001596002">
    <property type="component" value="Unassembled WGS sequence"/>
</dbReference>
<dbReference type="SUPFAM" id="SSF89550">
    <property type="entry name" value="PHP domain-like"/>
    <property type="match status" value="1"/>
</dbReference>
<dbReference type="InterPro" id="IPR016667">
    <property type="entry name" value="Caps_polysacc_synth_CpsB/CapC"/>
</dbReference>
<dbReference type="PIRSF" id="PIRSF016557">
    <property type="entry name" value="Caps_synth_CpsB"/>
    <property type="match status" value="1"/>
</dbReference>
<comment type="caution">
    <text evidence="6">The sequence shown here is derived from an EMBL/GenBank/DDBJ whole genome shotgun (WGS) entry which is preliminary data.</text>
</comment>
<keyword evidence="7" id="KW-1185">Reference proteome</keyword>
<dbReference type="RefSeq" id="WP_380027982.1">
    <property type="nucleotide sequence ID" value="NZ_JBHSHC010000132.1"/>
</dbReference>
<dbReference type="PANTHER" id="PTHR39181">
    <property type="entry name" value="TYROSINE-PROTEIN PHOSPHATASE YWQE"/>
    <property type="match status" value="1"/>
</dbReference>
<evidence type="ECO:0000313" key="7">
    <source>
        <dbReference type="Proteomes" id="UP001596002"/>
    </source>
</evidence>
<name>A0ABV9QA06_9BACL</name>
<keyword evidence="3 5" id="KW-0904">Protein phosphatase</keyword>
<evidence type="ECO:0000256" key="1">
    <source>
        <dbReference type="ARBA" id="ARBA00005750"/>
    </source>
</evidence>
<protein>
    <recommendedName>
        <fullName evidence="5">Tyrosine-protein phosphatase</fullName>
        <ecNumber evidence="5">3.1.3.48</ecNumber>
    </recommendedName>
</protein>
<dbReference type="PANTHER" id="PTHR39181:SF1">
    <property type="entry name" value="TYROSINE-PROTEIN PHOSPHATASE YWQE"/>
    <property type="match status" value="1"/>
</dbReference>
<sequence length="255" mass="28701">MIDIHSHILPGVDDGAKNLDEAVNMALMAYRDGIHTVVATPHHKNGVYHTSAELIVELVGELNSILLNRGIPVTVLPGMEPHVYSDFCNDLLDGTILTLNRNKKYVFLELPYDQVPRYLNQIIFQIVLAGFIPIIPHPERNYSIRKQPDILYEAIKRGALSQLTAGSLLGAYGKPIQDLSEKLIEHNMVHIIASDAHNTGKRRPALAEAYSLIEQKWGKEIFIEFMDNAKAIIDGKDIYTLHPEKFVKKKLFGIF</sequence>
<evidence type="ECO:0000313" key="6">
    <source>
        <dbReference type="EMBL" id="MFC4769452.1"/>
    </source>
</evidence>
<dbReference type="EMBL" id="JBHSHC010000132">
    <property type="protein sequence ID" value="MFC4769452.1"/>
    <property type="molecule type" value="Genomic_DNA"/>
</dbReference>
<dbReference type="EC" id="3.1.3.48" evidence="5"/>
<dbReference type="InterPro" id="IPR016195">
    <property type="entry name" value="Pol/histidinol_Pase-like"/>
</dbReference>
<comment type="similarity">
    <text evidence="1 5">Belongs to the metallo-dependent hydrolases superfamily. CpsB/CapC family.</text>
</comment>
<evidence type="ECO:0000256" key="2">
    <source>
        <dbReference type="ARBA" id="ARBA00022801"/>
    </source>
</evidence>
<proteinExistence type="inferred from homology"/>
<reference evidence="7" key="1">
    <citation type="journal article" date="2019" name="Int. J. Syst. Evol. Microbiol.">
        <title>The Global Catalogue of Microorganisms (GCM) 10K type strain sequencing project: providing services to taxonomists for standard genome sequencing and annotation.</title>
        <authorList>
            <consortium name="The Broad Institute Genomics Platform"/>
            <consortium name="The Broad Institute Genome Sequencing Center for Infectious Disease"/>
            <person name="Wu L."/>
            <person name="Ma J."/>
        </authorList>
    </citation>
    <scope>NUCLEOTIDE SEQUENCE [LARGE SCALE GENOMIC DNA]</scope>
    <source>
        <strain evidence="7">WYCCWR 12678</strain>
    </source>
</reference>
<evidence type="ECO:0000256" key="4">
    <source>
        <dbReference type="ARBA" id="ARBA00051722"/>
    </source>
</evidence>
<evidence type="ECO:0000256" key="5">
    <source>
        <dbReference type="PIRNR" id="PIRNR016557"/>
    </source>
</evidence>
<gene>
    <name evidence="6" type="ORF">ACFO8Q_19150</name>
</gene>